<evidence type="ECO:0008006" key="3">
    <source>
        <dbReference type="Google" id="ProtNLM"/>
    </source>
</evidence>
<reference evidence="1 2" key="1">
    <citation type="submission" date="2024-04" db="EMBL/GenBank/DDBJ databases">
        <title>Flavobacterium sp. DGU38 16S ribosomal RNA gene Genome sequencing and assembly.</title>
        <authorList>
            <person name="Park S."/>
        </authorList>
    </citation>
    <scope>NUCLEOTIDE SEQUENCE [LARGE SCALE GENOMIC DNA]</scope>
    <source>
        <strain evidence="1 2">DGU38</strain>
    </source>
</reference>
<organism evidence="1 2">
    <name type="scientific">Flavobacterium calami</name>
    <dbReference type="NCBI Taxonomy" id="3139144"/>
    <lineage>
        <taxon>Bacteria</taxon>
        <taxon>Pseudomonadati</taxon>
        <taxon>Bacteroidota</taxon>
        <taxon>Flavobacteriia</taxon>
        <taxon>Flavobacteriales</taxon>
        <taxon>Flavobacteriaceae</taxon>
        <taxon>Flavobacterium</taxon>
    </lineage>
</organism>
<name>A0ABU9IX25_9FLAO</name>
<proteinExistence type="predicted"/>
<dbReference type="PROSITE" id="PS51257">
    <property type="entry name" value="PROKAR_LIPOPROTEIN"/>
    <property type="match status" value="1"/>
</dbReference>
<dbReference type="EMBL" id="JBBYHS010000035">
    <property type="protein sequence ID" value="MEL1256207.1"/>
    <property type="molecule type" value="Genomic_DNA"/>
</dbReference>
<gene>
    <name evidence="1" type="ORF">AAEO57_20650</name>
</gene>
<dbReference type="RefSeq" id="WP_341694921.1">
    <property type="nucleotide sequence ID" value="NZ_JBBYHS010000035.1"/>
</dbReference>
<accession>A0ABU9IX25</accession>
<dbReference type="Proteomes" id="UP001485226">
    <property type="component" value="Unassembled WGS sequence"/>
</dbReference>
<evidence type="ECO:0000313" key="2">
    <source>
        <dbReference type="Proteomes" id="UP001485226"/>
    </source>
</evidence>
<keyword evidence="2" id="KW-1185">Reference proteome</keyword>
<sequence>MKLKIIYLFVFLTLVSCKKDQNENTIDENFCREQLEILIDESRIKIDIESNIGRIETEKIINKKPVIENKSFKLTEVEKQKLFSNAYKLITLKEYTIQTKTCNAGENFILRLVCNNKVLEFHQSSVVSWSRISKETTEIYSILKGKTDLKE</sequence>
<protein>
    <recommendedName>
        <fullName evidence="3">Lipoprotein</fullName>
    </recommendedName>
</protein>
<evidence type="ECO:0000313" key="1">
    <source>
        <dbReference type="EMBL" id="MEL1256207.1"/>
    </source>
</evidence>
<comment type="caution">
    <text evidence="1">The sequence shown here is derived from an EMBL/GenBank/DDBJ whole genome shotgun (WGS) entry which is preliminary data.</text>
</comment>